<sequence length="590" mass="67412">MSSDEEDASGAVEAKDMSWMLRSLSARFSRNRTQPQQKNQSQDASFDTKKFVQCKVLLLDGAHLNIVVPRNAIGSELHEEVFYSLDLEERDYFGLQFTDQFNVQHWLDPCKKVAKQVAIGPPFTLRFRVKFFTSEPSSNLKEELTRYQFFLQIKQDISSGRLQCPHPLGIELAALALQSELGDYNPEQHTALFISEFRFHPEQDEKMEIEILEKYKACRGQTPAQAELNYLNKARWIEMYGVDMHIVEGKDGNTYRLGLTPQGMLVFDGPQKIGLFLWEKLQKLDFKNKKITLVVEEDADQSNNGQIQLHTFVFHLTSEKAAKHFWKCAIEQHAFFRLKSRPVQPNRKMQFFRLGSTFKYRGRTEYETIHKEGARLSRRQSCSFERRPSQRYGPRQSHVTNAQMRDAKRQEMRQQILEQQRANEQQQQQQRSHAQSDPLPPLPPVSNLPIPSSPNLKKPLINNNNPFIGDPSIPSSSSSSSPSHVTKITVGTIGGGTSETSPSSSYIPRPVVSGSSSFSHPPPLPAHQSSSKIPRMSSSTDPRKYSQPPQPAVRMQNHFDDSRKFSQNGCAIPSRIVPPMQHQRRIVTDF</sequence>
<dbReference type="Gene3D" id="2.30.29.30">
    <property type="entry name" value="Pleckstrin-homology domain (PH domain)/Phosphotyrosine-binding domain (PTB)"/>
    <property type="match status" value="1"/>
</dbReference>
<dbReference type="Proteomes" id="UP000829354">
    <property type="component" value="Chromosome III"/>
</dbReference>
<dbReference type="SMART" id="SM01195">
    <property type="entry name" value="FA"/>
    <property type="match status" value="1"/>
</dbReference>
<evidence type="ECO:0000256" key="7">
    <source>
        <dbReference type="SAM" id="MobiDB-lite"/>
    </source>
</evidence>
<dbReference type="Pfam" id="PF09380">
    <property type="entry name" value="FERM_C"/>
    <property type="match status" value="1"/>
</dbReference>
<protein>
    <recommendedName>
        <fullName evidence="3">Moesin/ezrin/radixin homolog 1</fullName>
    </recommendedName>
</protein>
<dbReference type="SUPFAM" id="SSF54236">
    <property type="entry name" value="Ubiquitin-like"/>
    <property type="match status" value="1"/>
</dbReference>
<dbReference type="InterPro" id="IPR019748">
    <property type="entry name" value="FERM_central"/>
</dbReference>
<dbReference type="FunFam" id="3.10.20.90:FF:000024">
    <property type="entry name" value="Erythrocyte membrane protein band 4.1-like 5"/>
    <property type="match status" value="1"/>
</dbReference>
<dbReference type="EMBL" id="CP090893">
    <property type="protein sequence ID" value="ULT99567.1"/>
    <property type="molecule type" value="Genomic_DNA"/>
</dbReference>
<dbReference type="InterPro" id="IPR018979">
    <property type="entry name" value="FERM_N"/>
</dbReference>
<evidence type="ECO:0000256" key="3">
    <source>
        <dbReference type="ARBA" id="ARBA00022025"/>
    </source>
</evidence>
<evidence type="ECO:0000256" key="2">
    <source>
        <dbReference type="ARBA" id="ARBA00004536"/>
    </source>
</evidence>
<dbReference type="InterPro" id="IPR014352">
    <property type="entry name" value="FERM/acyl-CoA-bd_prot_sf"/>
</dbReference>
<evidence type="ECO:0000313" key="11">
    <source>
        <dbReference type="Proteomes" id="UP000827892"/>
    </source>
</evidence>
<dbReference type="InterPro" id="IPR019749">
    <property type="entry name" value="Band_41_domain"/>
</dbReference>
<dbReference type="CDD" id="cd17108">
    <property type="entry name" value="FERM_F1_EPB41L5_like"/>
    <property type="match status" value="1"/>
</dbReference>
<dbReference type="InterPro" id="IPR019747">
    <property type="entry name" value="FERM_CS"/>
</dbReference>
<dbReference type="PANTHER" id="PTHR23280:SF25">
    <property type="entry name" value="MOESIN_EZRIN_RADIXIN HOMOLOG 1"/>
    <property type="match status" value="1"/>
</dbReference>
<name>A0AAE9EF60_CAEBR</name>
<evidence type="ECO:0000259" key="8">
    <source>
        <dbReference type="PROSITE" id="PS50057"/>
    </source>
</evidence>
<feature type="compositionally biased region" description="Polar residues" evidence="7">
    <location>
        <begin position="527"/>
        <end position="540"/>
    </location>
</feature>
<dbReference type="SUPFAM" id="SSF47031">
    <property type="entry name" value="Second domain of FERM"/>
    <property type="match status" value="1"/>
</dbReference>
<dbReference type="SMART" id="SM00295">
    <property type="entry name" value="B41"/>
    <property type="match status" value="1"/>
</dbReference>
<accession>A0AAE9EF60</accession>
<dbReference type="PROSITE" id="PS50057">
    <property type="entry name" value="FERM_3"/>
    <property type="match status" value="1"/>
</dbReference>
<dbReference type="PROSITE" id="PS00660">
    <property type="entry name" value="FERM_1"/>
    <property type="match status" value="1"/>
</dbReference>
<dbReference type="InterPro" id="IPR035963">
    <property type="entry name" value="FERM_2"/>
</dbReference>
<dbReference type="OMA" id="CAIEQHA"/>
<dbReference type="GO" id="GO:0005886">
    <property type="term" value="C:plasma membrane"/>
    <property type="evidence" value="ECO:0007669"/>
    <property type="project" value="UniProtKB-ARBA"/>
</dbReference>
<dbReference type="FunFam" id="2.30.29.30:FF:000002">
    <property type="entry name" value="Band 4.1-like protein 5 isoform 1"/>
    <property type="match status" value="1"/>
</dbReference>
<feature type="compositionally biased region" description="Low complexity" evidence="7">
    <location>
        <begin position="447"/>
        <end position="483"/>
    </location>
</feature>
<feature type="region of interest" description="Disordered" evidence="7">
    <location>
        <begin position="377"/>
        <end position="555"/>
    </location>
</feature>
<dbReference type="PRINTS" id="PR00935">
    <property type="entry name" value="BAND41"/>
</dbReference>
<dbReference type="InterPro" id="IPR029071">
    <property type="entry name" value="Ubiquitin-like_domsf"/>
</dbReference>
<feature type="domain" description="FERM" evidence="8">
    <location>
        <begin position="52"/>
        <end position="340"/>
    </location>
</feature>
<dbReference type="SUPFAM" id="SSF50729">
    <property type="entry name" value="PH domain-like"/>
    <property type="match status" value="1"/>
</dbReference>
<dbReference type="GO" id="GO:0008092">
    <property type="term" value="F:cytoskeletal protein binding"/>
    <property type="evidence" value="ECO:0007669"/>
    <property type="project" value="InterPro"/>
</dbReference>
<evidence type="ECO:0000256" key="6">
    <source>
        <dbReference type="ARBA" id="ARBA00043944"/>
    </source>
</evidence>
<dbReference type="FunFam" id="1.20.80.10:FF:000003">
    <property type="entry name" value="Tyrosine-protein phosphatase non-receptor type 4"/>
    <property type="match status" value="1"/>
</dbReference>
<dbReference type="InterPro" id="IPR014847">
    <property type="entry name" value="FA"/>
</dbReference>
<evidence type="ECO:0000256" key="1">
    <source>
        <dbReference type="ARBA" id="ARBA00004496"/>
    </source>
</evidence>
<evidence type="ECO:0000313" key="9">
    <source>
        <dbReference type="EMBL" id="ULT99567.1"/>
    </source>
</evidence>
<dbReference type="Gene3D" id="1.20.80.10">
    <property type="match status" value="1"/>
</dbReference>
<dbReference type="GO" id="GO:0005737">
    <property type="term" value="C:cytoplasm"/>
    <property type="evidence" value="ECO:0007669"/>
    <property type="project" value="UniProtKB-SubCell"/>
</dbReference>
<dbReference type="PRINTS" id="PR00661">
    <property type="entry name" value="ERMFAMILY"/>
</dbReference>
<dbReference type="KEGG" id="cbr:CBG_09029"/>
<gene>
    <name evidence="9" type="ORF">L3Y34_000697</name>
    <name evidence="10" type="ORF">L5515_003556</name>
</gene>
<dbReference type="PANTHER" id="PTHR23280">
    <property type="entry name" value="4.1 G PROTEIN"/>
    <property type="match status" value="1"/>
</dbReference>
<evidence type="ECO:0000256" key="5">
    <source>
        <dbReference type="ARBA" id="ARBA00022949"/>
    </source>
</evidence>
<keyword evidence="5" id="KW-0965">Cell junction</keyword>
<dbReference type="InterPro" id="IPR018980">
    <property type="entry name" value="FERM_PH-like_C"/>
</dbReference>
<keyword evidence="4" id="KW-0963">Cytoplasm</keyword>
<dbReference type="Pfam" id="PF09379">
    <property type="entry name" value="FERM_N"/>
    <property type="match status" value="1"/>
</dbReference>
<dbReference type="CDD" id="cd13186">
    <property type="entry name" value="FERM_C_NBL4_NBL5"/>
    <property type="match status" value="1"/>
</dbReference>
<keyword evidence="12" id="KW-1185">Reference proteome</keyword>
<evidence type="ECO:0000313" key="12">
    <source>
        <dbReference type="Proteomes" id="UP000829354"/>
    </source>
</evidence>
<dbReference type="EMBL" id="CP092622">
    <property type="protein sequence ID" value="UMM22247.1"/>
    <property type="molecule type" value="Genomic_DNA"/>
</dbReference>
<dbReference type="Gene3D" id="3.10.20.90">
    <property type="entry name" value="Phosphatidylinositol 3-kinase Catalytic Subunit, Chain A, domain 1"/>
    <property type="match status" value="1"/>
</dbReference>
<evidence type="ECO:0000313" key="10">
    <source>
        <dbReference type="EMBL" id="UMM22247.1"/>
    </source>
</evidence>
<dbReference type="Proteomes" id="UP000827892">
    <property type="component" value="Chromosome III"/>
</dbReference>
<comment type="subcellular location">
    <subcellularLocation>
        <location evidence="2">Cell junction</location>
        <location evidence="2">Adherens junction</location>
    </subcellularLocation>
    <subcellularLocation>
        <location evidence="6">Cell projection</location>
        <location evidence="6">Rhabdomere</location>
    </subcellularLocation>
    <subcellularLocation>
        <location evidence="1">Cytoplasm</location>
    </subcellularLocation>
</comment>
<dbReference type="InterPro" id="IPR000299">
    <property type="entry name" value="FERM_domain"/>
</dbReference>
<dbReference type="Pfam" id="PF08736">
    <property type="entry name" value="FA"/>
    <property type="match status" value="1"/>
</dbReference>
<feature type="compositionally biased region" description="Low complexity" evidence="7">
    <location>
        <begin position="414"/>
        <end position="437"/>
    </location>
</feature>
<reference evidence="10 12" key="1">
    <citation type="submission" date="2022-04" db="EMBL/GenBank/DDBJ databases">
        <title>Chromosome-level reference genomes for two strains of Caenorhabditis briggsae: an improved platform for comparative genomics.</title>
        <authorList>
            <person name="Stevens L."/>
            <person name="Andersen E."/>
        </authorList>
    </citation>
    <scope>NUCLEOTIDE SEQUENCE [LARGE SCALE GENOMIC DNA]</scope>
    <source>
        <strain evidence="10">VX34</strain>
        <tissue evidence="10">Whole-organism</tissue>
    </source>
</reference>
<dbReference type="InterPro" id="IPR011993">
    <property type="entry name" value="PH-like_dom_sf"/>
</dbReference>
<dbReference type="CDD" id="cd14473">
    <property type="entry name" value="FERM_B-lobe"/>
    <property type="match status" value="1"/>
</dbReference>
<proteinExistence type="predicted"/>
<dbReference type="SMART" id="SM01196">
    <property type="entry name" value="FERM_C"/>
    <property type="match status" value="1"/>
</dbReference>
<dbReference type="InterPro" id="IPR000798">
    <property type="entry name" value="Ez/rad/moesin-like"/>
</dbReference>
<reference evidence="9 11" key="2">
    <citation type="submission" date="2022-05" db="EMBL/GenBank/DDBJ databases">
        <title>Chromosome-level reference genomes for two strains of Caenorhabditis briggsae: an improved platform for comparative genomics.</title>
        <authorList>
            <person name="Stevens L."/>
            <person name="Andersen E.C."/>
        </authorList>
    </citation>
    <scope>NUCLEOTIDE SEQUENCE [LARGE SCALE GENOMIC DNA]</scope>
    <source>
        <strain evidence="9">QX1410_ONT</strain>
        <tissue evidence="9">Whole-organism</tissue>
    </source>
</reference>
<dbReference type="GO" id="GO:0005912">
    <property type="term" value="C:adherens junction"/>
    <property type="evidence" value="ECO:0007669"/>
    <property type="project" value="UniProtKB-SubCell"/>
</dbReference>
<evidence type="ECO:0000256" key="4">
    <source>
        <dbReference type="ARBA" id="ARBA00022490"/>
    </source>
</evidence>
<dbReference type="Pfam" id="PF00373">
    <property type="entry name" value="FERM_M"/>
    <property type="match status" value="1"/>
</dbReference>
<dbReference type="AlphaFoldDB" id="A0AAE9EF60"/>
<organism evidence="10 12">
    <name type="scientific">Caenorhabditis briggsae</name>
    <dbReference type="NCBI Taxonomy" id="6238"/>
    <lineage>
        <taxon>Eukaryota</taxon>
        <taxon>Metazoa</taxon>
        <taxon>Ecdysozoa</taxon>
        <taxon>Nematoda</taxon>
        <taxon>Chromadorea</taxon>
        <taxon>Rhabditida</taxon>
        <taxon>Rhabditina</taxon>
        <taxon>Rhabditomorpha</taxon>
        <taxon>Rhabditoidea</taxon>
        <taxon>Rhabditidae</taxon>
        <taxon>Peloderinae</taxon>
        <taxon>Caenorhabditis</taxon>
    </lineage>
</organism>